<dbReference type="AlphaFoldDB" id="A0A1N6LWG3"/>
<dbReference type="PANTHER" id="PTHR22624:SF49">
    <property type="entry name" value="CYSTEINE PROTEASE"/>
    <property type="match status" value="1"/>
</dbReference>
<dbReference type="GO" id="GO:0016485">
    <property type="term" value="P:protein processing"/>
    <property type="evidence" value="ECO:0007669"/>
    <property type="project" value="TreeGrafter"/>
</dbReference>
<keyword evidence="8 11" id="KW-0653">Protein transport</keyword>
<reference evidence="13 14" key="3">
    <citation type="journal article" date="2016" name="Sci. Rep.">
        <title>Genome-wide diversity and gene expression profiling of Babesia microti isolates identify polymorphic genes that mediate host-pathogen interactions.</title>
        <authorList>
            <person name="Silva J.C."/>
            <person name="Cornillot E."/>
            <person name="McCracken C."/>
            <person name="Usmani-Brown S."/>
            <person name="Dwivedi A."/>
            <person name="Ifeonu O.O."/>
            <person name="Crabtree J."/>
            <person name="Gotia H.T."/>
            <person name="Virji A.Z."/>
            <person name="Reynes C."/>
            <person name="Colinge J."/>
            <person name="Kumar V."/>
            <person name="Lawres L."/>
            <person name="Pazzi J.E."/>
            <person name="Pablo J.V."/>
            <person name="Hung C."/>
            <person name="Brancato J."/>
            <person name="Kumari P."/>
            <person name="Orvis J."/>
            <person name="Tretina K."/>
            <person name="Chibucos M."/>
            <person name="Ott S."/>
            <person name="Sadzewicz L."/>
            <person name="Sengamalay N."/>
            <person name="Shetty A.C."/>
            <person name="Su Q."/>
            <person name="Tallon L."/>
            <person name="Fraser C.M."/>
            <person name="Frutos R."/>
            <person name="Molina D.M."/>
            <person name="Krause P.J."/>
            <person name="Ben Mamoun C."/>
        </authorList>
    </citation>
    <scope>NUCLEOTIDE SEQUENCE [LARGE SCALE GENOMIC DNA]</scope>
    <source>
        <strain evidence="13 14">RI</strain>
    </source>
</reference>
<dbReference type="GO" id="GO:0005737">
    <property type="term" value="C:cytoplasm"/>
    <property type="evidence" value="ECO:0007669"/>
    <property type="project" value="UniProtKB-SubCell"/>
</dbReference>
<dbReference type="GO" id="GO:0019786">
    <property type="term" value="F:protein-phosphatidylethanolamide deconjugating activity"/>
    <property type="evidence" value="ECO:0007669"/>
    <property type="project" value="InterPro"/>
</dbReference>
<evidence type="ECO:0000256" key="10">
    <source>
        <dbReference type="ARBA" id="ARBA00029362"/>
    </source>
</evidence>
<keyword evidence="14" id="KW-1185">Reference proteome</keyword>
<dbReference type="OrthoDB" id="2960936at2759"/>
<keyword evidence="3" id="KW-0813">Transport</keyword>
<keyword evidence="6 11" id="KW-0378">Hydrolase</keyword>
<comment type="function">
    <text evidence="11">Cysteine protease that plays a key role in autophagy by mediating both proteolytic activation and delipidation of ATG8 family proteins.</text>
</comment>
<dbReference type="Proteomes" id="UP000002899">
    <property type="component" value="Chromosome I"/>
</dbReference>
<evidence type="ECO:0000256" key="6">
    <source>
        <dbReference type="ARBA" id="ARBA00022801"/>
    </source>
</evidence>
<dbReference type="RefSeq" id="XP_021337321.1">
    <property type="nucleotide sequence ID" value="XM_021481781.1"/>
</dbReference>
<dbReference type="GO" id="GO:0000423">
    <property type="term" value="P:mitophagy"/>
    <property type="evidence" value="ECO:0007669"/>
    <property type="project" value="TreeGrafter"/>
</dbReference>
<evidence type="ECO:0000256" key="5">
    <source>
        <dbReference type="ARBA" id="ARBA00022670"/>
    </source>
</evidence>
<reference evidence="13 14" key="2">
    <citation type="journal article" date="2013" name="PLoS ONE">
        <title>Whole genome mapping and re-organization of the nuclear and mitochondrial genomes of Babesia microti isolates.</title>
        <authorList>
            <person name="Cornillot E."/>
            <person name="Dassouli A."/>
            <person name="Garg A."/>
            <person name="Pachikara N."/>
            <person name="Randazzo S."/>
            <person name="Depoix D."/>
            <person name="Carcy B."/>
            <person name="Delbecq S."/>
            <person name="Frutos R."/>
            <person name="Silva J.C."/>
            <person name="Sutton R."/>
            <person name="Krause P.J."/>
            <person name="Mamoun C.B."/>
        </authorList>
    </citation>
    <scope>NUCLEOTIDE SEQUENCE [LARGE SCALE GENOMIC DNA]</scope>
    <source>
        <strain evidence="13 14">RI</strain>
    </source>
</reference>
<dbReference type="InterPro" id="IPR005078">
    <property type="entry name" value="Peptidase_C54"/>
</dbReference>
<dbReference type="SUPFAM" id="SSF54001">
    <property type="entry name" value="Cysteine proteinases"/>
    <property type="match status" value="1"/>
</dbReference>
<keyword evidence="9 11" id="KW-0072">Autophagy</keyword>
<dbReference type="EC" id="3.4.22.-" evidence="11"/>
<dbReference type="GO" id="GO:0004197">
    <property type="term" value="F:cysteine-type endopeptidase activity"/>
    <property type="evidence" value="ECO:0007669"/>
    <property type="project" value="TreeGrafter"/>
</dbReference>
<comment type="catalytic activity">
    <reaction evidence="10">
        <text>[protein]-C-terminal L-amino acid-glycyl-phosphatidylethanolamide + H2O = [protein]-C-terminal L-amino acid-glycine + a 1,2-diacyl-sn-glycero-3-phosphoethanolamine</text>
        <dbReference type="Rhea" id="RHEA:67548"/>
        <dbReference type="Rhea" id="RHEA-COMP:17323"/>
        <dbReference type="Rhea" id="RHEA-COMP:17324"/>
        <dbReference type="ChEBI" id="CHEBI:15377"/>
        <dbReference type="ChEBI" id="CHEBI:64612"/>
        <dbReference type="ChEBI" id="CHEBI:172940"/>
        <dbReference type="ChEBI" id="CHEBI:172941"/>
    </reaction>
    <physiologicalReaction direction="left-to-right" evidence="10">
        <dbReference type="Rhea" id="RHEA:67549"/>
    </physiologicalReaction>
</comment>
<organism evidence="13 14">
    <name type="scientific">Babesia microti (strain RI)</name>
    <dbReference type="NCBI Taxonomy" id="1133968"/>
    <lineage>
        <taxon>Eukaryota</taxon>
        <taxon>Sar</taxon>
        <taxon>Alveolata</taxon>
        <taxon>Apicomplexa</taxon>
        <taxon>Aconoidasida</taxon>
        <taxon>Piroplasmida</taxon>
        <taxon>Babesiidae</taxon>
        <taxon>Babesia</taxon>
    </lineage>
</organism>
<sequence length="297" mass="33863">MLYIVRYAIKYVISLFARKHKVHASAKTLTLYSQEFENFWESLPYYTYNKHIPKSTVNSDEGWFSDAGWGCCVRSTQMAVARALIQLNGKVDGLFDDFMDAPLGIQRFYQIGTNWGPTSCARTIANLSNSEPSLNIPFLCFPDGIIVTEDIESAMSKHSRLVLLVSQRLGTDHFNTTHVGTLSSLFKCPEFSGLIGGDLWGRGYMFPAANETFLVGLDPHYIQNVKKDVRFQGKKPKILFWERLSPTITLVFAIKTDTLSNIMEFFRKISNLRYPPFELTQRKPQYCSTDADIITQF</sequence>
<reference evidence="13 14" key="1">
    <citation type="journal article" date="2012" name="Nucleic Acids Res.">
        <title>Sequencing of the smallest Apicomplexan genome from the human pathogen Babesia microti.</title>
        <authorList>
            <person name="Cornillot E."/>
            <person name="Hadj-Kaddour K."/>
            <person name="Dassouli A."/>
            <person name="Noel B."/>
            <person name="Ranwez V."/>
            <person name="Vacherie B."/>
            <person name="Augagneur Y."/>
            <person name="Bres V."/>
            <person name="Duclos A."/>
            <person name="Randazzo S."/>
            <person name="Carcy B."/>
            <person name="Debierre-Grockiego F."/>
            <person name="Delbecq S."/>
            <person name="Moubri-Menage K."/>
            <person name="Shams-Eldin H."/>
            <person name="Usmani-Brown S."/>
            <person name="Bringaud F."/>
            <person name="Wincker P."/>
            <person name="Vivares C.P."/>
            <person name="Schwarz R.T."/>
            <person name="Schetters T.P."/>
            <person name="Krause P.J."/>
            <person name="Gorenflot A."/>
            <person name="Berry V."/>
            <person name="Barbe V."/>
            <person name="Ben Mamoun C."/>
        </authorList>
    </citation>
    <scope>NUCLEOTIDE SEQUENCE [LARGE SCALE GENOMIC DNA]</scope>
    <source>
        <strain evidence="13 14">RI</strain>
    </source>
</reference>
<proteinExistence type="inferred from homology"/>
<protein>
    <recommendedName>
        <fullName evidence="11">Cysteine protease</fullName>
        <ecNumber evidence="11">3.4.22.-</ecNumber>
    </recommendedName>
</protein>
<dbReference type="GO" id="GO:0000045">
    <property type="term" value="P:autophagosome assembly"/>
    <property type="evidence" value="ECO:0007669"/>
    <property type="project" value="TreeGrafter"/>
</dbReference>
<evidence type="ECO:0000256" key="7">
    <source>
        <dbReference type="ARBA" id="ARBA00022807"/>
    </source>
</evidence>
<evidence type="ECO:0000256" key="8">
    <source>
        <dbReference type="ARBA" id="ARBA00022927"/>
    </source>
</evidence>
<keyword evidence="4 11" id="KW-0963">Cytoplasm</keyword>
<keyword evidence="5 11" id="KW-0645">Protease</keyword>
<dbReference type="GeneID" id="24423242"/>
<gene>
    <name evidence="13" type="ORF">BMR1_01G00840</name>
</gene>
<evidence type="ECO:0000313" key="14">
    <source>
        <dbReference type="Proteomes" id="UP000002899"/>
    </source>
</evidence>
<evidence type="ECO:0000259" key="12">
    <source>
        <dbReference type="Pfam" id="PF03416"/>
    </source>
</evidence>
<evidence type="ECO:0000256" key="3">
    <source>
        <dbReference type="ARBA" id="ARBA00022448"/>
    </source>
</evidence>
<dbReference type="PANTHER" id="PTHR22624">
    <property type="entry name" value="CYSTEINE PROTEASE ATG4"/>
    <property type="match status" value="1"/>
</dbReference>
<dbReference type="GO" id="GO:0034727">
    <property type="term" value="P:piecemeal microautophagy of the nucleus"/>
    <property type="evidence" value="ECO:0007669"/>
    <property type="project" value="TreeGrafter"/>
</dbReference>
<accession>A0A1N6LWG3</accession>
<dbReference type="GO" id="GO:0015031">
    <property type="term" value="P:protein transport"/>
    <property type="evidence" value="ECO:0007669"/>
    <property type="project" value="UniProtKB-KW"/>
</dbReference>
<evidence type="ECO:0000256" key="11">
    <source>
        <dbReference type="RuleBase" id="RU363115"/>
    </source>
</evidence>
<feature type="domain" description="Peptidase C54 catalytic" evidence="12">
    <location>
        <begin position="34"/>
        <end position="257"/>
    </location>
</feature>
<comment type="subcellular location">
    <subcellularLocation>
        <location evidence="1 11">Cytoplasm</location>
    </subcellularLocation>
</comment>
<evidence type="ECO:0000313" key="13">
    <source>
        <dbReference type="EMBL" id="SIO73213.1"/>
    </source>
</evidence>
<dbReference type="EMBL" id="FO082871">
    <property type="protein sequence ID" value="SIO73213.1"/>
    <property type="molecule type" value="Genomic_DNA"/>
</dbReference>
<dbReference type="InterPro" id="IPR046792">
    <property type="entry name" value="Peptidase_C54_cat"/>
</dbReference>
<evidence type="ECO:0000256" key="1">
    <source>
        <dbReference type="ARBA" id="ARBA00004496"/>
    </source>
</evidence>
<dbReference type="InterPro" id="IPR038765">
    <property type="entry name" value="Papain-like_cys_pep_sf"/>
</dbReference>
<dbReference type="VEuPathDB" id="PiroplasmaDB:BMR1_01G00840"/>
<keyword evidence="7" id="KW-0788">Thiol protease</keyword>
<name>A0A1N6LWG3_BABMR</name>
<evidence type="ECO:0000256" key="4">
    <source>
        <dbReference type="ARBA" id="ARBA00022490"/>
    </source>
</evidence>
<dbReference type="Pfam" id="PF03416">
    <property type="entry name" value="Peptidase_C54"/>
    <property type="match status" value="1"/>
</dbReference>
<comment type="similarity">
    <text evidence="2 11">Belongs to the peptidase C54 family.</text>
</comment>
<evidence type="ECO:0000256" key="2">
    <source>
        <dbReference type="ARBA" id="ARBA00010958"/>
    </source>
</evidence>
<dbReference type="GO" id="GO:0035973">
    <property type="term" value="P:aggrephagy"/>
    <property type="evidence" value="ECO:0007669"/>
    <property type="project" value="TreeGrafter"/>
</dbReference>
<dbReference type="KEGG" id="bmic:BMR1_01G00840"/>
<evidence type="ECO:0000256" key="9">
    <source>
        <dbReference type="ARBA" id="ARBA00023006"/>
    </source>
</evidence>